<dbReference type="Pfam" id="PF02734">
    <property type="entry name" value="Dak2"/>
    <property type="match status" value="1"/>
</dbReference>
<sequence>MGIQYIDGKRFYRSLSAGIRRLLSRQDYLNKINVFPVPDSDTGTNMGFTMSAIESSFKIEDNISISQAAEEIAELTINNARGNSGAILAQFFTGFSEGVKKKNKLTPSEFSHALQIAKQYSYDALMKPMEGTILTVISDWINAIHKVSSNITDFKKLLTHGLNEAL</sequence>
<dbReference type="Gene3D" id="1.25.40.340">
    <property type="match status" value="1"/>
</dbReference>
<evidence type="ECO:0000313" key="2">
    <source>
        <dbReference type="EMBL" id="SVB21862.1"/>
    </source>
</evidence>
<dbReference type="AlphaFoldDB" id="A0A382C7T3"/>
<organism evidence="2">
    <name type="scientific">marine metagenome</name>
    <dbReference type="NCBI Taxonomy" id="408172"/>
    <lineage>
        <taxon>unclassified sequences</taxon>
        <taxon>metagenomes</taxon>
        <taxon>ecological metagenomes</taxon>
    </lineage>
</organism>
<evidence type="ECO:0000259" key="1">
    <source>
        <dbReference type="PROSITE" id="PS51480"/>
    </source>
</evidence>
<dbReference type="InterPro" id="IPR004007">
    <property type="entry name" value="DhaL_dom"/>
</dbReference>
<feature type="domain" description="DhaL" evidence="1">
    <location>
        <begin position="9"/>
        <end position="166"/>
    </location>
</feature>
<name>A0A382C7T3_9ZZZZ</name>
<dbReference type="InterPro" id="IPR036117">
    <property type="entry name" value="DhaL_dom_sf"/>
</dbReference>
<dbReference type="SMART" id="SM01120">
    <property type="entry name" value="Dak2"/>
    <property type="match status" value="1"/>
</dbReference>
<dbReference type="GO" id="GO:0006071">
    <property type="term" value="P:glycerol metabolic process"/>
    <property type="evidence" value="ECO:0007669"/>
    <property type="project" value="InterPro"/>
</dbReference>
<dbReference type="InterPro" id="IPR050270">
    <property type="entry name" value="DegV_domain_contain"/>
</dbReference>
<reference evidence="2" key="1">
    <citation type="submission" date="2018-05" db="EMBL/GenBank/DDBJ databases">
        <authorList>
            <person name="Lanie J.A."/>
            <person name="Ng W.-L."/>
            <person name="Kazmierczak K.M."/>
            <person name="Andrzejewski T.M."/>
            <person name="Davidsen T.M."/>
            <person name="Wayne K.J."/>
            <person name="Tettelin H."/>
            <person name="Glass J.I."/>
            <person name="Rusch D."/>
            <person name="Podicherti R."/>
            <person name="Tsui H.-C.T."/>
            <person name="Winkler M.E."/>
        </authorList>
    </citation>
    <scope>NUCLEOTIDE SEQUENCE</scope>
</reference>
<dbReference type="EMBL" id="UINC01033107">
    <property type="protein sequence ID" value="SVB21862.1"/>
    <property type="molecule type" value="Genomic_DNA"/>
</dbReference>
<dbReference type="SUPFAM" id="SSF101473">
    <property type="entry name" value="DhaL-like"/>
    <property type="match status" value="1"/>
</dbReference>
<dbReference type="PANTHER" id="PTHR33434">
    <property type="entry name" value="DEGV DOMAIN-CONTAINING PROTEIN DR_1986-RELATED"/>
    <property type="match status" value="1"/>
</dbReference>
<dbReference type="PANTHER" id="PTHR33434:SF2">
    <property type="entry name" value="FATTY ACID-BINDING PROTEIN TM_1468"/>
    <property type="match status" value="1"/>
</dbReference>
<dbReference type="PROSITE" id="PS51480">
    <property type="entry name" value="DHAL"/>
    <property type="match status" value="1"/>
</dbReference>
<dbReference type="GO" id="GO:0004371">
    <property type="term" value="F:glycerone kinase activity"/>
    <property type="evidence" value="ECO:0007669"/>
    <property type="project" value="InterPro"/>
</dbReference>
<proteinExistence type="predicted"/>
<gene>
    <name evidence="2" type="ORF">METZ01_LOCUS174716</name>
</gene>
<accession>A0A382C7T3</accession>
<protein>
    <recommendedName>
        <fullName evidence="1">DhaL domain-containing protein</fullName>
    </recommendedName>
</protein>
<feature type="non-terminal residue" evidence="2">
    <location>
        <position position="166"/>
    </location>
</feature>